<feature type="domain" description="ArnT-like N-terminal" evidence="12">
    <location>
        <begin position="150"/>
        <end position="222"/>
    </location>
</feature>
<organism evidence="14 15">
    <name type="scientific">Lysobacter korlensis</name>
    <dbReference type="NCBI Taxonomy" id="553636"/>
    <lineage>
        <taxon>Bacteria</taxon>
        <taxon>Pseudomonadati</taxon>
        <taxon>Pseudomonadota</taxon>
        <taxon>Gammaproteobacteria</taxon>
        <taxon>Lysobacterales</taxon>
        <taxon>Lysobacteraceae</taxon>
        <taxon>Lysobacter</taxon>
    </lineage>
</organism>
<dbReference type="Pfam" id="PF02366">
    <property type="entry name" value="PMT"/>
    <property type="match status" value="1"/>
</dbReference>
<feature type="transmembrane region" description="Helical" evidence="10">
    <location>
        <begin position="475"/>
        <end position="499"/>
    </location>
</feature>
<comment type="function">
    <text evidence="10">Protein O-mannosyltransferase that catalyzes the transfer of a single mannose residue from a polyprenol phospho-mannosyl lipidic donor to the hydroxyl group of selected serine and threonine residues in acceptor proteins.</text>
</comment>
<dbReference type="InterPro" id="IPR032421">
    <property type="entry name" value="PMT_4TMC"/>
</dbReference>
<evidence type="ECO:0000256" key="6">
    <source>
        <dbReference type="ARBA" id="ARBA00022692"/>
    </source>
</evidence>
<feature type="region of interest" description="Disordered" evidence="11">
    <location>
        <begin position="1"/>
        <end position="35"/>
    </location>
</feature>
<sequence length="553" mass="61178">MSTGRDVDSAAAPDSVPEEPAGERTDAVPAPPVPRGTRLDDWWARVLSSPGRRAAWRWGGPAAVALLAAVLRLWNLAHPGELVFDETYYVKDAYTLLNLGYEGAWPEEANERFNAGDPDVYLTDPSFVAHPPFGKWLIALGLSAFGAEDPFGWRVSTAVVGVLTVVLVMVLASALFRSTVLTVIAGGLLAIDGNAIVMSRVALLDGSLALLALLGFGAVLLDRRHSGRRLELWALSRRNAGLGTDWGPALWWRPWLIVAGVMLGLAAGVKWSGLYFLAFFAVYTVVADALARRRLGIPFWATGTVLKQAPVTFLLMVPTAALAYLATWTGWFATDGGYYRRWAEDTGNAWSGALAWVPLDLQNWWHYQTSMYTYHVGENRPHGYSASPLTWLLMVRPTSMYYRSIDQGDDGCAAAMCGEAITGIANPLIWWGSVAAAGYLAYRLVRYRDWRHGLILAGVAAGYLPWLLYLNRTVYQFYSIAFEPYLILALTAVIGIILGSRHDPAWRRLSGIRLLAVYLGFVVLVSAFYYPLWSGMQAPWPFIQLHYWLPTWR</sequence>
<comment type="pathway">
    <text evidence="2 10">Protein modification; protein glycosylation.</text>
</comment>
<reference evidence="14 15" key="1">
    <citation type="submission" date="2024-09" db="EMBL/GenBank/DDBJ databases">
        <authorList>
            <person name="Sun Q."/>
            <person name="Mori K."/>
        </authorList>
    </citation>
    <scope>NUCLEOTIDE SEQUENCE [LARGE SCALE GENOMIC DNA]</scope>
    <source>
        <strain evidence="14 15">KCTC 23076</strain>
    </source>
</reference>
<keyword evidence="10" id="KW-1003">Cell membrane</keyword>
<dbReference type="GO" id="GO:0016757">
    <property type="term" value="F:glycosyltransferase activity"/>
    <property type="evidence" value="ECO:0007669"/>
    <property type="project" value="UniProtKB-KW"/>
</dbReference>
<evidence type="ECO:0000256" key="5">
    <source>
        <dbReference type="ARBA" id="ARBA00022679"/>
    </source>
</evidence>
<dbReference type="PANTHER" id="PTHR10050:SF46">
    <property type="entry name" value="PROTEIN O-MANNOSYL-TRANSFERASE 2"/>
    <property type="match status" value="1"/>
</dbReference>
<evidence type="ECO:0000259" key="13">
    <source>
        <dbReference type="Pfam" id="PF16192"/>
    </source>
</evidence>
<keyword evidence="6 10" id="KW-0812">Transmembrane</keyword>
<gene>
    <name evidence="14" type="ORF">ACFFGH_24620</name>
</gene>
<accession>A0ABV6RX40</accession>
<feature type="transmembrane region" description="Helical" evidence="10">
    <location>
        <begin position="203"/>
        <end position="221"/>
    </location>
</feature>
<protein>
    <recommendedName>
        <fullName evidence="9 10">Polyprenol-phosphate-mannose--protein mannosyltransferase</fullName>
        <ecNumber evidence="10">2.4.1.-</ecNumber>
    </recommendedName>
</protein>
<evidence type="ECO:0000256" key="10">
    <source>
        <dbReference type="RuleBase" id="RU367007"/>
    </source>
</evidence>
<feature type="transmembrane region" description="Helical" evidence="10">
    <location>
        <begin position="452"/>
        <end position="469"/>
    </location>
</feature>
<evidence type="ECO:0000256" key="7">
    <source>
        <dbReference type="ARBA" id="ARBA00022989"/>
    </source>
</evidence>
<dbReference type="Proteomes" id="UP001589896">
    <property type="component" value="Unassembled WGS sequence"/>
</dbReference>
<dbReference type="PANTHER" id="PTHR10050">
    <property type="entry name" value="DOLICHYL-PHOSPHATE-MANNOSE--PROTEIN MANNOSYLTRANSFERASE"/>
    <property type="match status" value="1"/>
</dbReference>
<feature type="transmembrane region" description="Helical" evidence="10">
    <location>
        <begin position="273"/>
        <end position="291"/>
    </location>
</feature>
<evidence type="ECO:0000259" key="12">
    <source>
        <dbReference type="Pfam" id="PF02366"/>
    </source>
</evidence>
<evidence type="ECO:0000256" key="2">
    <source>
        <dbReference type="ARBA" id="ARBA00004922"/>
    </source>
</evidence>
<feature type="transmembrane region" description="Helical" evidence="10">
    <location>
        <begin position="55"/>
        <end position="74"/>
    </location>
</feature>
<keyword evidence="8 10" id="KW-0472">Membrane</keyword>
<feature type="transmembrane region" description="Helical" evidence="10">
    <location>
        <begin position="250"/>
        <end position="267"/>
    </location>
</feature>
<feature type="transmembrane region" description="Helical" evidence="10">
    <location>
        <begin position="151"/>
        <end position="172"/>
    </location>
</feature>
<evidence type="ECO:0000256" key="9">
    <source>
        <dbReference type="ARBA" id="ARBA00093617"/>
    </source>
</evidence>
<comment type="caution">
    <text evidence="14">The sequence shown here is derived from an EMBL/GenBank/DDBJ whole genome shotgun (WGS) entry which is preliminary data.</text>
</comment>
<dbReference type="InterPro" id="IPR003342">
    <property type="entry name" value="ArnT-like_N"/>
</dbReference>
<evidence type="ECO:0000256" key="3">
    <source>
        <dbReference type="ARBA" id="ARBA00007222"/>
    </source>
</evidence>
<keyword evidence="5 10" id="KW-0808">Transferase</keyword>
<proteinExistence type="inferred from homology"/>
<dbReference type="EC" id="2.4.1.-" evidence="10"/>
<comment type="similarity">
    <text evidence="3 10">Belongs to the glycosyltransferase 39 family.</text>
</comment>
<evidence type="ECO:0000256" key="11">
    <source>
        <dbReference type="SAM" id="MobiDB-lite"/>
    </source>
</evidence>
<feature type="domain" description="Protein O-mannosyl-transferase C-terminal four TM" evidence="13">
    <location>
        <begin position="361"/>
        <end position="552"/>
    </location>
</feature>
<keyword evidence="15" id="KW-1185">Reference proteome</keyword>
<feature type="transmembrane region" description="Helical" evidence="10">
    <location>
        <begin position="311"/>
        <end position="333"/>
    </location>
</feature>
<name>A0ABV6RX40_9GAMM</name>
<evidence type="ECO:0000256" key="8">
    <source>
        <dbReference type="ARBA" id="ARBA00023136"/>
    </source>
</evidence>
<evidence type="ECO:0000256" key="1">
    <source>
        <dbReference type="ARBA" id="ARBA00004127"/>
    </source>
</evidence>
<keyword evidence="7 10" id="KW-1133">Transmembrane helix</keyword>
<evidence type="ECO:0000256" key="4">
    <source>
        <dbReference type="ARBA" id="ARBA00022676"/>
    </source>
</evidence>
<evidence type="ECO:0000313" key="15">
    <source>
        <dbReference type="Proteomes" id="UP001589896"/>
    </source>
</evidence>
<keyword evidence="4 10" id="KW-0328">Glycosyltransferase</keyword>
<dbReference type="RefSeq" id="WP_386673267.1">
    <property type="nucleotide sequence ID" value="NZ_JBHLTG010000006.1"/>
</dbReference>
<dbReference type="EMBL" id="JBHLTG010000006">
    <property type="protein sequence ID" value="MFC0681027.1"/>
    <property type="molecule type" value="Genomic_DNA"/>
</dbReference>
<comment type="subcellular location">
    <subcellularLocation>
        <location evidence="10">Cell membrane</location>
    </subcellularLocation>
    <subcellularLocation>
        <location evidence="1">Endomembrane system</location>
        <topology evidence="1">Multi-pass membrane protein</topology>
    </subcellularLocation>
</comment>
<dbReference type="InterPro" id="IPR027005">
    <property type="entry name" value="PMT-like"/>
</dbReference>
<evidence type="ECO:0000313" key="14">
    <source>
        <dbReference type="EMBL" id="MFC0681027.1"/>
    </source>
</evidence>
<dbReference type="Pfam" id="PF16192">
    <property type="entry name" value="PMT_4TMC"/>
    <property type="match status" value="1"/>
</dbReference>
<feature type="transmembrane region" description="Helical" evidence="10">
    <location>
        <begin position="511"/>
        <end position="532"/>
    </location>
</feature>